<dbReference type="Pfam" id="PF00067">
    <property type="entry name" value="p450"/>
    <property type="match status" value="2"/>
</dbReference>
<keyword evidence="6" id="KW-0349">Heme</keyword>
<dbReference type="GO" id="GO:0016705">
    <property type="term" value="F:oxidoreductase activity, acting on paired donors, with incorporation or reduction of molecular oxygen"/>
    <property type="evidence" value="ECO:0007669"/>
    <property type="project" value="InterPro"/>
</dbReference>
<evidence type="ECO:0000256" key="5">
    <source>
        <dbReference type="ARBA" id="ARBA00023033"/>
    </source>
</evidence>
<dbReference type="CDD" id="cd11065">
    <property type="entry name" value="CYP64-like"/>
    <property type="match status" value="1"/>
</dbReference>
<evidence type="ECO:0000256" key="2">
    <source>
        <dbReference type="ARBA" id="ARBA00022723"/>
    </source>
</evidence>
<dbReference type="InterPro" id="IPR001128">
    <property type="entry name" value="Cyt_P450"/>
</dbReference>
<organism evidence="8 9">
    <name type="scientific">Heterodermia speciosa</name>
    <dbReference type="NCBI Taxonomy" id="116794"/>
    <lineage>
        <taxon>Eukaryota</taxon>
        <taxon>Fungi</taxon>
        <taxon>Dikarya</taxon>
        <taxon>Ascomycota</taxon>
        <taxon>Pezizomycotina</taxon>
        <taxon>Lecanoromycetes</taxon>
        <taxon>OSLEUM clade</taxon>
        <taxon>Lecanoromycetidae</taxon>
        <taxon>Caliciales</taxon>
        <taxon>Physciaceae</taxon>
        <taxon>Heterodermia</taxon>
    </lineage>
</organism>
<proteinExistence type="inferred from homology"/>
<evidence type="ECO:0000256" key="4">
    <source>
        <dbReference type="ARBA" id="ARBA00023004"/>
    </source>
</evidence>
<comment type="similarity">
    <text evidence="1">Belongs to the cytochrome P450 family.</text>
</comment>
<sequence>MQLGIIYLGVAVLIVYLIRYAFVYGRRTSNMPTGPPTLPFLGNLHQIPKSYTHIRFTEWAQQYGGLYTLKVGSGTMAVVTDRRIVRETIDKKSTLYNHRPPSFVSHDLITKGDHLLVMHYGTQWRTFRKLVHQHLTDAMVENEHLPIVDAEAVQLVRDYMLYPEDHMLHPKRFSNSISNSIIFGIRTRSSKGEYMNRLYKLMEDWSAIMETGATPPVDIFPWLKYIPERFLGYYVSRARGIGSQMSTLYSDVLNRVTVRREKDSSAQLSTFMDRVLDAQEKNALPPNQLQFIGGVLMEGGSDTSSSLILAIVQAMIHFPEVQRKAQAQIDEVVGAKRSPQWSDLERLPYINMIVKEGHRWRPILPLCFPHALGEGKQAGPGDSTLPVSLILSKPFEQRNFDTDDAPDDWVDGKFLPKGTIVIINTWGIHMDPQTHDDPTSFIPERFADHEKLAPEYAAGDWEKRDHYGYGAGRRICPGMHLAERNMFLSIAKLLWAFRFENSMRADGEGEEVNNMDPVEGYHQGFLYCAKPYGCRPIVRSEEHRETILREFEEAEKMVFAKFEEG</sequence>
<keyword evidence="7" id="KW-0812">Transmembrane</keyword>
<protein>
    <recommendedName>
        <fullName evidence="10">Cytochrome P450</fullName>
    </recommendedName>
</protein>
<feature type="binding site" description="axial binding residue" evidence="6">
    <location>
        <position position="476"/>
    </location>
    <ligand>
        <name>heme</name>
        <dbReference type="ChEBI" id="CHEBI:30413"/>
    </ligand>
    <ligandPart>
        <name>Fe</name>
        <dbReference type="ChEBI" id="CHEBI:18248"/>
    </ligandPart>
</feature>
<evidence type="ECO:0000256" key="1">
    <source>
        <dbReference type="ARBA" id="ARBA00010617"/>
    </source>
</evidence>
<keyword evidence="5" id="KW-0503">Monooxygenase</keyword>
<keyword evidence="2 6" id="KW-0479">Metal-binding</keyword>
<evidence type="ECO:0000256" key="6">
    <source>
        <dbReference type="PIRSR" id="PIRSR602401-1"/>
    </source>
</evidence>
<reference evidence="8" key="1">
    <citation type="submission" date="2021-03" db="EMBL/GenBank/DDBJ databases">
        <authorList>
            <person name="Tagirdzhanova G."/>
        </authorList>
    </citation>
    <scope>NUCLEOTIDE SEQUENCE</scope>
</reference>
<keyword evidence="7" id="KW-1133">Transmembrane helix</keyword>
<gene>
    <name evidence="8" type="ORF">HETSPECPRED_007456</name>
</gene>
<accession>A0A8H3FPG1</accession>
<evidence type="ECO:0000256" key="3">
    <source>
        <dbReference type="ARBA" id="ARBA00023002"/>
    </source>
</evidence>
<dbReference type="SUPFAM" id="SSF48264">
    <property type="entry name" value="Cytochrome P450"/>
    <property type="match status" value="1"/>
</dbReference>
<dbReference type="PRINTS" id="PR00463">
    <property type="entry name" value="EP450I"/>
</dbReference>
<dbReference type="AlphaFoldDB" id="A0A8H3FPG1"/>
<dbReference type="PANTHER" id="PTHR46300:SF2">
    <property type="entry name" value="CYTOCHROME P450 MONOOXYGENASE ALNH-RELATED"/>
    <property type="match status" value="1"/>
</dbReference>
<keyword evidence="7" id="KW-0472">Membrane</keyword>
<comment type="caution">
    <text evidence="8">The sequence shown here is derived from an EMBL/GenBank/DDBJ whole genome shotgun (WGS) entry which is preliminary data.</text>
</comment>
<dbReference type="GO" id="GO:0020037">
    <property type="term" value="F:heme binding"/>
    <property type="evidence" value="ECO:0007669"/>
    <property type="project" value="InterPro"/>
</dbReference>
<feature type="transmembrane region" description="Helical" evidence="7">
    <location>
        <begin position="6"/>
        <end position="22"/>
    </location>
</feature>
<evidence type="ECO:0000313" key="8">
    <source>
        <dbReference type="EMBL" id="CAF9929801.1"/>
    </source>
</evidence>
<evidence type="ECO:0000313" key="9">
    <source>
        <dbReference type="Proteomes" id="UP000664521"/>
    </source>
</evidence>
<keyword evidence="3" id="KW-0560">Oxidoreductase</keyword>
<dbReference type="GO" id="GO:0004497">
    <property type="term" value="F:monooxygenase activity"/>
    <property type="evidence" value="ECO:0007669"/>
    <property type="project" value="UniProtKB-KW"/>
</dbReference>
<dbReference type="EMBL" id="CAJPDS010000053">
    <property type="protein sequence ID" value="CAF9929801.1"/>
    <property type="molecule type" value="Genomic_DNA"/>
</dbReference>
<evidence type="ECO:0008006" key="10">
    <source>
        <dbReference type="Google" id="ProtNLM"/>
    </source>
</evidence>
<name>A0A8H3FPG1_9LECA</name>
<keyword evidence="4 6" id="KW-0408">Iron</keyword>
<dbReference type="InterPro" id="IPR050364">
    <property type="entry name" value="Cytochrome_P450_fung"/>
</dbReference>
<dbReference type="OrthoDB" id="1103324at2759"/>
<evidence type="ECO:0000256" key="7">
    <source>
        <dbReference type="SAM" id="Phobius"/>
    </source>
</evidence>
<keyword evidence="9" id="KW-1185">Reference proteome</keyword>
<dbReference type="Gene3D" id="1.10.630.10">
    <property type="entry name" value="Cytochrome P450"/>
    <property type="match status" value="1"/>
</dbReference>
<comment type="cofactor">
    <cofactor evidence="6">
        <name>heme</name>
        <dbReference type="ChEBI" id="CHEBI:30413"/>
    </cofactor>
</comment>
<dbReference type="Proteomes" id="UP000664521">
    <property type="component" value="Unassembled WGS sequence"/>
</dbReference>
<dbReference type="InterPro" id="IPR002401">
    <property type="entry name" value="Cyt_P450_E_grp-I"/>
</dbReference>
<dbReference type="GO" id="GO:0005506">
    <property type="term" value="F:iron ion binding"/>
    <property type="evidence" value="ECO:0007669"/>
    <property type="project" value="InterPro"/>
</dbReference>
<dbReference type="InterPro" id="IPR036396">
    <property type="entry name" value="Cyt_P450_sf"/>
</dbReference>
<dbReference type="PANTHER" id="PTHR46300">
    <property type="entry name" value="P450, PUTATIVE (EUROFUNG)-RELATED-RELATED"/>
    <property type="match status" value="1"/>
</dbReference>